<evidence type="ECO:0000256" key="5">
    <source>
        <dbReference type="SAM" id="Phobius"/>
    </source>
</evidence>
<dbReference type="Pfam" id="PF07730">
    <property type="entry name" value="HisKA_3"/>
    <property type="match status" value="1"/>
</dbReference>
<evidence type="ECO:0000256" key="3">
    <source>
        <dbReference type="ARBA" id="ARBA00023012"/>
    </source>
</evidence>
<feature type="region of interest" description="Disordered" evidence="4">
    <location>
        <begin position="515"/>
        <end position="585"/>
    </location>
</feature>
<dbReference type="STRING" id="317577.GCA_000419625_00267"/>
<evidence type="ECO:0000313" key="8">
    <source>
        <dbReference type="Proteomes" id="UP000259030"/>
    </source>
</evidence>
<keyword evidence="2 7" id="KW-0418">Kinase</keyword>
<keyword evidence="3" id="KW-0902">Two-component regulatory system</keyword>
<feature type="domain" description="Histidine kinase" evidence="6">
    <location>
        <begin position="481"/>
        <end position="567"/>
    </location>
</feature>
<dbReference type="InterPro" id="IPR003594">
    <property type="entry name" value="HATPase_dom"/>
</dbReference>
<feature type="transmembrane region" description="Helical" evidence="5">
    <location>
        <begin position="135"/>
        <end position="157"/>
    </location>
</feature>
<dbReference type="InterPro" id="IPR025828">
    <property type="entry name" value="Put_sensor_dom"/>
</dbReference>
<feature type="transmembrane region" description="Helical" evidence="5">
    <location>
        <begin position="177"/>
        <end position="200"/>
    </location>
</feature>
<sequence>MRAEFGGQDGVGAARPERGGVMADLLDARTYRAALYVLLAFPVGVVCFGVLLCGVLLGVVTLPLVVGAGFLLASLWLVRGLADLQRWMAALVGVRFEPRLPRAYSGVLPWLRAVLADGETYRALLFHVIQLPLSLACWVALLNLLALAAAGLGAPLWVNAPGLAFVWQEYTVQLHEWSVLGMMLLGLGSLLLTGGLLNLLGRVWARLVVALLAPDLGAEAAQREVVALRRAAGRVALGDDLPGTLADLTAQALAASTAHGIALVGGDGGALAQAGLLDPALTGPVERPPVSGEADVRLAASGRTLVTLPVTLPPTAAREDGGTLRAVYAAGTRPAEQELAFLLSIADHAGTALHASQLIQRAGERAGEQERARLARELHDSVAQALYGITLGAKTARATLDRDPAKARASLEYTISLAEGGVSEMKALLFSLRPDALEEGGLIAALSQHAHAMEARHGLKVHADMPAEPHLTPDGQAAAYRVTQEALHNVVKHARATQVWLGVRQDAGRVTVTVRDDGRGFDPHAQGRGTLGQRSMRERAEGAGGTLDVQSAPGEGTIVTLRLPTAPGGVPDRAAEPVAGHRESA</sequence>
<dbReference type="KEGG" id="dfc:DFI_04355"/>
<dbReference type="PANTHER" id="PTHR24421:SF61">
    <property type="entry name" value="OXYGEN SENSOR HISTIDINE KINASE NREB"/>
    <property type="match status" value="1"/>
</dbReference>
<dbReference type="Pfam" id="PF02518">
    <property type="entry name" value="HATPase_c"/>
    <property type="match status" value="1"/>
</dbReference>
<reference evidence="7 8" key="1">
    <citation type="submission" date="2017-05" db="EMBL/GenBank/DDBJ databases">
        <title>The complete genome sequence of Deinococcus ficus isolated from the rhizosphere of the Ficus religiosa L. in Taiwan.</title>
        <authorList>
            <person name="Wu K.-M."/>
            <person name="Liao T.-L."/>
            <person name="Liu Y.-M."/>
            <person name="Young C.-C."/>
            <person name="Tsai S.-F."/>
        </authorList>
    </citation>
    <scope>NUCLEOTIDE SEQUENCE [LARGE SCALE GENOMIC DNA]</scope>
    <source>
        <strain evidence="7 8">CC-FR2-10</strain>
    </source>
</reference>
<dbReference type="InterPro" id="IPR005467">
    <property type="entry name" value="His_kinase_dom"/>
</dbReference>
<dbReference type="GO" id="GO:0016020">
    <property type="term" value="C:membrane"/>
    <property type="evidence" value="ECO:0007669"/>
    <property type="project" value="InterPro"/>
</dbReference>
<accession>A0A221SUM6</accession>
<name>A0A221SUM6_9DEIO</name>
<evidence type="ECO:0000256" key="2">
    <source>
        <dbReference type="ARBA" id="ARBA00022777"/>
    </source>
</evidence>
<feature type="transmembrane region" description="Helical" evidence="5">
    <location>
        <begin position="33"/>
        <end position="52"/>
    </location>
</feature>
<keyword evidence="1" id="KW-0808">Transferase</keyword>
<dbReference type="GO" id="GO:0000155">
    <property type="term" value="F:phosphorelay sensor kinase activity"/>
    <property type="evidence" value="ECO:0007669"/>
    <property type="project" value="InterPro"/>
</dbReference>
<keyword evidence="5" id="KW-0472">Membrane</keyword>
<keyword evidence="5" id="KW-1133">Transmembrane helix</keyword>
<gene>
    <name evidence="7" type="ORF">DFI_04355</name>
</gene>
<dbReference type="Gene3D" id="3.30.565.10">
    <property type="entry name" value="Histidine kinase-like ATPase, C-terminal domain"/>
    <property type="match status" value="1"/>
</dbReference>
<feature type="transmembrane region" description="Helical" evidence="5">
    <location>
        <begin position="58"/>
        <end position="78"/>
    </location>
</feature>
<dbReference type="InterPro" id="IPR036890">
    <property type="entry name" value="HATPase_C_sf"/>
</dbReference>
<dbReference type="Proteomes" id="UP000259030">
    <property type="component" value="Chromosome"/>
</dbReference>
<dbReference type="CDD" id="cd16917">
    <property type="entry name" value="HATPase_UhpB-NarQ-NarX-like"/>
    <property type="match status" value="1"/>
</dbReference>
<keyword evidence="5" id="KW-0812">Transmembrane</keyword>
<evidence type="ECO:0000313" key="7">
    <source>
        <dbReference type="EMBL" id="ASN80344.1"/>
    </source>
</evidence>
<dbReference type="InterPro" id="IPR050482">
    <property type="entry name" value="Sensor_HK_TwoCompSys"/>
</dbReference>
<dbReference type="SUPFAM" id="SSF55874">
    <property type="entry name" value="ATPase domain of HSP90 chaperone/DNA topoisomerase II/histidine kinase"/>
    <property type="match status" value="1"/>
</dbReference>
<dbReference type="GO" id="GO:0046983">
    <property type="term" value="F:protein dimerization activity"/>
    <property type="evidence" value="ECO:0007669"/>
    <property type="project" value="InterPro"/>
</dbReference>
<dbReference type="Pfam" id="PF13796">
    <property type="entry name" value="Sensor"/>
    <property type="match status" value="1"/>
</dbReference>
<dbReference type="AlphaFoldDB" id="A0A221SUM6"/>
<proteinExistence type="predicted"/>
<evidence type="ECO:0000256" key="4">
    <source>
        <dbReference type="SAM" id="MobiDB-lite"/>
    </source>
</evidence>
<feature type="compositionally biased region" description="Basic and acidic residues" evidence="4">
    <location>
        <begin position="573"/>
        <end position="585"/>
    </location>
</feature>
<evidence type="ECO:0000256" key="1">
    <source>
        <dbReference type="ARBA" id="ARBA00022679"/>
    </source>
</evidence>
<dbReference type="EMBL" id="CP021081">
    <property type="protein sequence ID" value="ASN80344.1"/>
    <property type="molecule type" value="Genomic_DNA"/>
</dbReference>
<keyword evidence="8" id="KW-1185">Reference proteome</keyword>
<dbReference type="PROSITE" id="PS50109">
    <property type="entry name" value="HIS_KIN"/>
    <property type="match status" value="1"/>
</dbReference>
<dbReference type="PANTHER" id="PTHR24421">
    <property type="entry name" value="NITRATE/NITRITE SENSOR PROTEIN NARX-RELATED"/>
    <property type="match status" value="1"/>
</dbReference>
<evidence type="ECO:0000259" key="6">
    <source>
        <dbReference type="PROSITE" id="PS50109"/>
    </source>
</evidence>
<dbReference type="Gene3D" id="1.20.5.1930">
    <property type="match status" value="1"/>
</dbReference>
<dbReference type="InterPro" id="IPR011712">
    <property type="entry name" value="Sig_transdc_His_kin_sub3_dim/P"/>
</dbReference>
<protein>
    <submittedName>
        <fullName evidence="7">Sensor histidine kinase</fullName>
    </submittedName>
</protein>
<dbReference type="SMART" id="SM00387">
    <property type="entry name" value="HATPase_c"/>
    <property type="match status" value="1"/>
</dbReference>
<dbReference type="RefSeq" id="WP_043776957.1">
    <property type="nucleotide sequence ID" value="NZ_CP021081.1"/>
</dbReference>
<organism evidence="7 8">
    <name type="scientific">Deinococcus ficus</name>
    <dbReference type="NCBI Taxonomy" id="317577"/>
    <lineage>
        <taxon>Bacteria</taxon>
        <taxon>Thermotogati</taxon>
        <taxon>Deinococcota</taxon>
        <taxon>Deinococci</taxon>
        <taxon>Deinococcales</taxon>
        <taxon>Deinococcaceae</taxon>
        <taxon>Deinococcus</taxon>
    </lineage>
</organism>